<keyword evidence="4" id="KW-0560">Oxidoreductase</keyword>
<dbReference type="PANTHER" id="PTHR21089:SF1">
    <property type="entry name" value="BIFUNCTIONAL 3-DEHYDROQUINATE DEHYDRATASE_SHIKIMATE DEHYDROGENASE, CHLOROPLASTIC"/>
    <property type="match status" value="1"/>
</dbReference>
<dbReference type="Proteomes" id="UP001139722">
    <property type="component" value="Unassembled WGS sequence"/>
</dbReference>
<dbReference type="GO" id="GO:0050661">
    <property type="term" value="F:NADP binding"/>
    <property type="evidence" value="ECO:0007669"/>
    <property type="project" value="TreeGrafter"/>
</dbReference>
<evidence type="ECO:0000256" key="2">
    <source>
        <dbReference type="ARBA" id="ARBA00023141"/>
    </source>
</evidence>
<evidence type="ECO:0000256" key="1">
    <source>
        <dbReference type="ARBA" id="ARBA00004871"/>
    </source>
</evidence>
<gene>
    <name evidence="4" type="ORF">BJ978_002770</name>
</gene>
<keyword evidence="2" id="KW-0057">Aromatic amino acid biosynthesis</keyword>
<name>A0A9X2H8Q6_9MICO</name>
<dbReference type="NCBIfam" id="NF001311">
    <property type="entry name" value="PRK00258.1-3"/>
    <property type="match status" value="1"/>
</dbReference>
<dbReference type="OrthoDB" id="9776868at2"/>
<feature type="domain" description="Shikimate dehydrogenase substrate binding N-terminal" evidence="3">
    <location>
        <begin position="15"/>
        <end position="96"/>
    </location>
</feature>
<dbReference type="Pfam" id="PF08501">
    <property type="entry name" value="Shikimate_dh_N"/>
    <property type="match status" value="1"/>
</dbReference>
<evidence type="ECO:0000313" key="5">
    <source>
        <dbReference type="Proteomes" id="UP001139722"/>
    </source>
</evidence>
<reference evidence="4" key="1">
    <citation type="submission" date="2022-06" db="EMBL/GenBank/DDBJ databases">
        <title>Sequencing the genomes of 1000 actinobacteria strains.</title>
        <authorList>
            <person name="Klenk H.-P."/>
        </authorList>
    </citation>
    <scope>NUCLEOTIDE SEQUENCE</scope>
    <source>
        <strain evidence="4">DSM 22016</strain>
    </source>
</reference>
<evidence type="ECO:0000259" key="3">
    <source>
        <dbReference type="Pfam" id="PF08501"/>
    </source>
</evidence>
<organism evidence="4 5">
    <name type="scientific">Agromyces terreus</name>
    <dbReference type="NCBI Taxonomy" id="424795"/>
    <lineage>
        <taxon>Bacteria</taxon>
        <taxon>Bacillati</taxon>
        <taxon>Actinomycetota</taxon>
        <taxon>Actinomycetes</taxon>
        <taxon>Micrococcales</taxon>
        <taxon>Microbacteriaceae</taxon>
        <taxon>Agromyces</taxon>
    </lineage>
</organism>
<dbReference type="EC" id="1.1.1.25" evidence="4"/>
<protein>
    <submittedName>
        <fullName evidence="4">Shikimate dehydrogenase</fullName>
        <ecNumber evidence="4">1.1.1.25</ecNumber>
    </submittedName>
</protein>
<dbReference type="Gene3D" id="3.40.50.720">
    <property type="entry name" value="NAD(P)-binding Rossmann-like Domain"/>
    <property type="match status" value="1"/>
</dbReference>
<dbReference type="GO" id="GO:0009073">
    <property type="term" value="P:aromatic amino acid family biosynthetic process"/>
    <property type="evidence" value="ECO:0007669"/>
    <property type="project" value="UniProtKB-KW"/>
</dbReference>
<comment type="caution">
    <text evidence="4">The sequence shown here is derived from an EMBL/GenBank/DDBJ whole genome shotgun (WGS) entry which is preliminary data.</text>
</comment>
<dbReference type="RefSeq" id="WP_156997777.1">
    <property type="nucleotide sequence ID" value="NZ_BAAANU010000004.1"/>
</dbReference>
<accession>A0A9X2H8Q6</accession>
<dbReference type="GO" id="GO:0019632">
    <property type="term" value="P:shikimate metabolic process"/>
    <property type="evidence" value="ECO:0007669"/>
    <property type="project" value="TreeGrafter"/>
</dbReference>
<dbReference type="InterPro" id="IPR046346">
    <property type="entry name" value="Aminoacid_DH-like_N_sf"/>
</dbReference>
<keyword evidence="2" id="KW-0028">Amino-acid biosynthesis</keyword>
<evidence type="ECO:0000313" key="4">
    <source>
        <dbReference type="EMBL" id="MCP2372094.1"/>
    </source>
</evidence>
<dbReference type="SUPFAM" id="SSF51735">
    <property type="entry name" value="NAD(P)-binding Rossmann-fold domains"/>
    <property type="match status" value="1"/>
</dbReference>
<dbReference type="GO" id="GO:0005829">
    <property type="term" value="C:cytosol"/>
    <property type="evidence" value="ECO:0007669"/>
    <property type="project" value="TreeGrafter"/>
</dbReference>
<dbReference type="GO" id="GO:0009423">
    <property type="term" value="P:chorismate biosynthetic process"/>
    <property type="evidence" value="ECO:0007669"/>
    <property type="project" value="TreeGrafter"/>
</dbReference>
<dbReference type="EMBL" id="JAMZDY010000001">
    <property type="protein sequence ID" value="MCP2372094.1"/>
    <property type="molecule type" value="Genomic_DNA"/>
</dbReference>
<dbReference type="GO" id="GO:0004764">
    <property type="term" value="F:shikimate 3-dehydrogenase (NADP+) activity"/>
    <property type="evidence" value="ECO:0007669"/>
    <property type="project" value="UniProtKB-EC"/>
</dbReference>
<dbReference type="PANTHER" id="PTHR21089">
    <property type="entry name" value="SHIKIMATE DEHYDROGENASE"/>
    <property type="match status" value="1"/>
</dbReference>
<comment type="pathway">
    <text evidence="1">Metabolic intermediate biosynthesis; chorismate biosynthesis; chorismate from D-erythrose 4-phosphate and phosphoenolpyruvate: step 4/7.</text>
</comment>
<dbReference type="InterPro" id="IPR036291">
    <property type="entry name" value="NAD(P)-bd_dom_sf"/>
</dbReference>
<dbReference type="InterPro" id="IPR022893">
    <property type="entry name" value="Shikimate_DH_fam"/>
</dbReference>
<proteinExistence type="predicted"/>
<keyword evidence="5" id="KW-1185">Reference proteome</keyword>
<dbReference type="InterPro" id="IPR013708">
    <property type="entry name" value="Shikimate_DH-bd_N"/>
</dbReference>
<dbReference type="AlphaFoldDB" id="A0A9X2H8Q6"/>
<dbReference type="SUPFAM" id="SSF53223">
    <property type="entry name" value="Aminoacid dehydrogenase-like, N-terminal domain"/>
    <property type="match status" value="1"/>
</dbReference>
<sequence length="282" mass="29149">MAEPIGAAPARRLAVLGRPIGHSKSPGLHLAAYRRLGLDWSYERVDMDGAGVGEFVRTRGPEWRGLSLTMPLKHDVLPALDEIDAVARLTGAANTVLLDGGRRLGFNTDVGGIVRSLADAGLDSAHAAVILGGGATAASALAAVAQLGVARVRLLLRRPEAGGPLVELGRALGVVVEPEHLAALAEAEPVDLVVSTLPGGTDPGVEASAALASAALLLDVAYAPWPTVLAGQWIDRDGRVIDGSGMLLHQALLQVRIFVGGDPTAALPDEQGVLDVMRESLR</sequence>
<dbReference type="Gene3D" id="3.40.50.10860">
    <property type="entry name" value="Leucine Dehydrogenase, chain A, domain 1"/>
    <property type="match status" value="1"/>
</dbReference>